<accession>A0A8B6HLN5</accession>
<name>A0A8B6HLN5_MYTGA</name>
<dbReference type="Gene3D" id="3.10.100.10">
    <property type="entry name" value="Mannose-Binding Protein A, subunit A"/>
    <property type="match status" value="1"/>
</dbReference>
<dbReference type="EMBL" id="UYJE01010285">
    <property type="protein sequence ID" value="VDI81629.1"/>
    <property type="molecule type" value="Genomic_DNA"/>
</dbReference>
<sequence length="468" mass="55261">MDYEAYNSVAEVNELTIGNHSNEKSHNKLNFYEALNHNNGDISTYDDLKFNISTTTQGKHYSKKQYFIWFLVGLCFGSVLSGVIVYFATRINDQRISTDENFAAPPGSRSNSSIGYSRIHGFNSSIKLYKNPRSWVEAQKQCVKDGGRLIVLNTETKDKAFLAYVRLLYGISQWWIGASDREIEGTFQWVTRHLMSYNQWAWGEPDDMTKKLTNADCVIYIIKTKSGNWFDRVCEEALELKVENIDDFKLKQLELEHEFKLKELEMKEMEKRKEDELKLKQAELEMKERLEMDKKEKEDVFKLKELEMKLKELEMKERLEMEKMKIEMVKEESNTKVQPKSEYFDAAKHIRLVPRFCEKTVDKYFPQFEKIAHNLNWPKPYWTTMLQSVFEGKAAEIYSALPSEKSSDYDTVKQEVLKAYELVPEAYRQKFRSYKKFDSQTYVEFAREKKIYLINGLLQRKQITILIT</sequence>
<dbReference type="Pfam" id="PF00059">
    <property type="entry name" value="Lectin_C"/>
    <property type="match status" value="1"/>
</dbReference>
<dbReference type="SUPFAM" id="SSF56436">
    <property type="entry name" value="C-type lectin-like"/>
    <property type="match status" value="1"/>
</dbReference>
<evidence type="ECO:0000313" key="5">
    <source>
        <dbReference type="Proteomes" id="UP000596742"/>
    </source>
</evidence>
<evidence type="ECO:0000313" key="4">
    <source>
        <dbReference type="EMBL" id="VDI81629.1"/>
    </source>
</evidence>
<keyword evidence="2" id="KW-0472">Membrane</keyword>
<keyword evidence="1" id="KW-0175">Coiled coil</keyword>
<dbReference type="PROSITE" id="PS50041">
    <property type="entry name" value="C_TYPE_LECTIN_2"/>
    <property type="match status" value="1"/>
</dbReference>
<keyword evidence="5" id="KW-1185">Reference proteome</keyword>
<reference evidence="4" key="1">
    <citation type="submission" date="2018-11" db="EMBL/GenBank/DDBJ databases">
        <authorList>
            <person name="Alioto T."/>
            <person name="Alioto T."/>
        </authorList>
    </citation>
    <scope>NUCLEOTIDE SEQUENCE</scope>
</reference>
<organism evidence="4 5">
    <name type="scientific">Mytilus galloprovincialis</name>
    <name type="common">Mediterranean mussel</name>
    <dbReference type="NCBI Taxonomy" id="29158"/>
    <lineage>
        <taxon>Eukaryota</taxon>
        <taxon>Metazoa</taxon>
        <taxon>Spiralia</taxon>
        <taxon>Lophotrochozoa</taxon>
        <taxon>Mollusca</taxon>
        <taxon>Bivalvia</taxon>
        <taxon>Autobranchia</taxon>
        <taxon>Pteriomorphia</taxon>
        <taxon>Mytilida</taxon>
        <taxon>Mytiloidea</taxon>
        <taxon>Mytilidae</taxon>
        <taxon>Mytilinae</taxon>
        <taxon>Mytilus</taxon>
    </lineage>
</organism>
<evidence type="ECO:0000256" key="1">
    <source>
        <dbReference type="SAM" id="Coils"/>
    </source>
</evidence>
<gene>
    <name evidence="4" type="ORF">MGAL_10B070088</name>
</gene>
<evidence type="ECO:0000259" key="3">
    <source>
        <dbReference type="PROSITE" id="PS50041"/>
    </source>
</evidence>
<comment type="caution">
    <text evidence="4">The sequence shown here is derived from an EMBL/GenBank/DDBJ whole genome shotgun (WGS) entry which is preliminary data.</text>
</comment>
<keyword evidence="2" id="KW-1133">Transmembrane helix</keyword>
<dbReference type="InterPro" id="IPR016187">
    <property type="entry name" value="CTDL_fold"/>
</dbReference>
<dbReference type="SMART" id="SM00034">
    <property type="entry name" value="CLECT"/>
    <property type="match status" value="1"/>
</dbReference>
<feature type="domain" description="C-type lectin" evidence="3">
    <location>
        <begin position="128"/>
        <end position="243"/>
    </location>
</feature>
<dbReference type="Proteomes" id="UP000596742">
    <property type="component" value="Unassembled WGS sequence"/>
</dbReference>
<evidence type="ECO:0000256" key="2">
    <source>
        <dbReference type="SAM" id="Phobius"/>
    </source>
</evidence>
<dbReference type="PANTHER" id="PTHR46888:SF13">
    <property type="entry name" value="RIBONUCLEASE H"/>
    <property type="match status" value="1"/>
</dbReference>
<keyword evidence="2" id="KW-0812">Transmembrane</keyword>
<dbReference type="OrthoDB" id="8950604at2759"/>
<dbReference type="InterPro" id="IPR016186">
    <property type="entry name" value="C-type_lectin-like/link_sf"/>
</dbReference>
<dbReference type="PANTHER" id="PTHR46888">
    <property type="entry name" value="ZINC KNUCKLE DOMAINCONTAINING PROTEIN-RELATED"/>
    <property type="match status" value="1"/>
</dbReference>
<dbReference type="AlphaFoldDB" id="A0A8B6HLN5"/>
<proteinExistence type="predicted"/>
<feature type="coiled-coil region" evidence="1">
    <location>
        <begin position="250"/>
        <end position="323"/>
    </location>
</feature>
<protein>
    <recommendedName>
        <fullName evidence="3">C-type lectin domain-containing protein</fullName>
    </recommendedName>
</protein>
<feature type="transmembrane region" description="Helical" evidence="2">
    <location>
        <begin position="66"/>
        <end position="88"/>
    </location>
</feature>
<dbReference type="InterPro" id="IPR001304">
    <property type="entry name" value="C-type_lectin-like"/>
</dbReference>
<dbReference type="CDD" id="cd00037">
    <property type="entry name" value="CLECT"/>
    <property type="match status" value="1"/>
</dbReference>